<evidence type="ECO:0000313" key="1">
    <source>
        <dbReference type="EMBL" id="BDG66778.1"/>
    </source>
</evidence>
<accession>A0ABM7XP66</accession>
<keyword evidence="2" id="KW-1185">Reference proteome</keyword>
<name>A0ABM7XP66_9ENTE</name>
<sequence length="119" mass="12191">MFNDISLTAPVISESIFEGPVEGTISNVGGTLTNLTASTAIVNFAVNAPDDFDGIVVDATNLNTLTADPVDIESLGTDITFTIDQTFAQAFAALAEDADAPVITVTAQDGTDPGQTPSL</sequence>
<evidence type="ECO:0000313" key="2">
    <source>
        <dbReference type="Proteomes" id="UP000831692"/>
    </source>
</evidence>
<gene>
    <name evidence="1" type="ORF">ENLAB_03420</name>
</gene>
<proteinExistence type="predicted"/>
<dbReference type="EMBL" id="AP025635">
    <property type="protein sequence ID" value="BDG66778.1"/>
    <property type="molecule type" value="Genomic_DNA"/>
</dbReference>
<protein>
    <submittedName>
        <fullName evidence="1">Uncharacterized protein</fullName>
    </submittedName>
</protein>
<dbReference type="Proteomes" id="UP000831692">
    <property type="component" value="Chromosome"/>
</dbReference>
<reference evidence="1 2" key="1">
    <citation type="submission" date="2022-03" db="EMBL/GenBank/DDBJ databases">
        <title>Complete genome sequence of Enterococcus innesii DB-1.</title>
        <authorList>
            <person name="Fukuda D."/>
            <person name="Nolasco-Hipolito C."/>
        </authorList>
    </citation>
    <scope>NUCLEOTIDE SEQUENCE [LARGE SCALE GENOMIC DNA]</scope>
    <source>
        <strain evidence="1 2">DB-1</strain>
    </source>
</reference>
<organism evidence="1 2">
    <name type="scientific">Enterococcus innesii</name>
    <dbReference type="NCBI Taxonomy" id="2839759"/>
    <lineage>
        <taxon>Bacteria</taxon>
        <taxon>Bacillati</taxon>
        <taxon>Bacillota</taxon>
        <taxon>Bacilli</taxon>
        <taxon>Lactobacillales</taxon>
        <taxon>Enterococcaceae</taxon>
        <taxon>Enterococcus</taxon>
    </lineage>
</organism>